<name>A0A8X6Y2R7_9ARAC</name>
<dbReference type="AlphaFoldDB" id="A0A8X6Y2R7"/>
<sequence length="224" mass="25712">MCFELPVNKREISTNETIDSSNALIAEECSEVVLLQTIFVNIGANGKQKCVRALIDSGSQNWHILKMTAEELGLVPVRRFELRGWENTSKDADSEPSHVLGILWDRKEDLLFCDTSHIDTACEPMSRRNVKEMVGQSLRLPAKDWPSSETQINKEEVSKEKRKGVTSVNISSSETVWYLTRFSKYSRILRLVAWILRFGYNSRYHNSKQRELTVDAIQIAEKNF</sequence>
<protein>
    <recommendedName>
        <fullName evidence="3">Peptidase aspartic putative domain-containing protein</fullName>
    </recommendedName>
</protein>
<organism evidence="1 2">
    <name type="scientific">Trichonephila inaurata madagascariensis</name>
    <dbReference type="NCBI Taxonomy" id="2747483"/>
    <lineage>
        <taxon>Eukaryota</taxon>
        <taxon>Metazoa</taxon>
        <taxon>Ecdysozoa</taxon>
        <taxon>Arthropoda</taxon>
        <taxon>Chelicerata</taxon>
        <taxon>Arachnida</taxon>
        <taxon>Araneae</taxon>
        <taxon>Araneomorphae</taxon>
        <taxon>Entelegynae</taxon>
        <taxon>Araneoidea</taxon>
        <taxon>Nephilidae</taxon>
        <taxon>Trichonephila</taxon>
        <taxon>Trichonephila inaurata</taxon>
    </lineage>
</organism>
<evidence type="ECO:0000313" key="2">
    <source>
        <dbReference type="Proteomes" id="UP000886998"/>
    </source>
</evidence>
<reference evidence="1" key="1">
    <citation type="submission" date="2020-08" db="EMBL/GenBank/DDBJ databases">
        <title>Multicomponent nature underlies the extraordinary mechanical properties of spider dragline silk.</title>
        <authorList>
            <person name="Kono N."/>
            <person name="Nakamura H."/>
            <person name="Mori M."/>
            <person name="Yoshida Y."/>
            <person name="Ohtoshi R."/>
            <person name="Malay A.D."/>
            <person name="Moran D.A.P."/>
            <person name="Tomita M."/>
            <person name="Numata K."/>
            <person name="Arakawa K."/>
        </authorList>
    </citation>
    <scope>NUCLEOTIDE SEQUENCE</scope>
</reference>
<comment type="caution">
    <text evidence="1">The sequence shown here is derived from an EMBL/GenBank/DDBJ whole genome shotgun (WGS) entry which is preliminary data.</text>
</comment>
<keyword evidence="2" id="KW-1185">Reference proteome</keyword>
<evidence type="ECO:0008006" key="3">
    <source>
        <dbReference type="Google" id="ProtNLM"/>
    </source>
</evidence>
<gene>
    <name evidence="1" type="ORF">TNIN_150761</name>
</gene>
<dbReference type="Proteomes" id="UP000886998">
    <property type="component" value="Unassembled WGS sequence"/>
</dbReference>
<evidence type="ECO:0000313" key="1">
    <source>
        <dbReference type="EMBL" id="GFY63571.1"/>
    </source>
</evidence>
<proteinExistence type="predicted"/>
<accession>A0A8X6Y2R7</accession>
<dbReference type="EMBL" id="BMAV01014852">
    <property type="protein sequence ID" value="GFY63571.1"/>
    <property type="molecule type" value="Genomic_DNA"/>
</dbReference>